<evidence type="ECO:0000313" key="7">
    <source>
        <dbReference type="Proteomes" id="UP000231553"/>
    </source>
</evidence>
<keyword evidence="7" id="KW-1185">Reference proteome</keyword>
<protein>
    <submittedName>
        <fullName evidence="6">Phosphodiesterase</fullName>
    </submittedName>
</protein>
<dbReference type="OrthoDB" id="651281at2"/>
<dbReference type="Pfam" id="PF00149">
    <property type="entry name" value="Metallophos"/>
    <property type="match status" value="1"/>
</dbReference>
<proteinExistence type="inferred from homology"/>
<evidence type="ECO:0000259" key="5">
    <source>
        <dbReference type="Pfam" id="PF00149"/>
    </source>
</evidence>
<dbReference type="AlphaFoldDB" id="A0A2M8J5M4"/>
<evidence type="ECO:0000313" key="6">
    <source>
        <dbReference type="EMBL" id="PJE38055.1"/>
    </source>
</evidence>
<dbReference type="Gene3D" id="3.60.21.10">
    <property type="match status" value="1"/>
</dbReference>
<dbReference type="SUPFAM" id="SSF56300">
    <property type="entry name" value="Metallo-dependent phosphatases"/>
    <property type="match status" value="1"/>
</dbReference>
<dbReference type="Proteomes" id="UP000231553">
    <property type="component" value="Unassembled WGS sequence"/>
</dbReference>
<accession>A0A2M8J5M4</accession>
<keyword evidence="1" id="KW-0479">Metal-binding</keyword>
<dbReference type="PANTHER" id="PTHR42988">
    <property type="entry name" value="PHOSPHOHYDROLASE"/>
    <property type="match status" value="1"/>
</dbReference>
<reference evidence="6 7" key="1">
    <citation type="journal article" date="2018" name="Int. J. Syst. Evol. Microbiol.">
        <title>Pseudooceanicola lipolyticus sp. nov., a marine alphaproteobacterium, reclassification of Oceanicola flagellatus as Pseudooceanicola flagellatus comb. nov. and emended description of the genus Pseudooceanicola.</title>
        <authorList>
            <person name="Huang M.-M."/>
            <person name="Guo L.-L."/>
            <person name="Wu Y.-H."/>
            <person name="Lai Q.-L."/>
            <person name="Shao Z.-Z."/>
            <person name="Wang C.-S."/>
            <person name="Wu M."/>
            <person name="Xu X.-W."/>
        </authorList>
    </citation>
    <scope>NUCLEOTIDE SEQUENCE [LARGE SCALE GENOMIC DNA]</scope>
    <source>
        <strain evidence="6 7">157</strain>
    </source>
</reference>
<evidence type="ECO:0000256" key="3">
    <source>
        <dbReference type="ARBA" id="ARBA00023004"/>
    </source>
</evidence>
<dbReference type="PANTHER" id="PTHR42988:SF2">
    <property type="entry name" value="CYCLIC NUCLEOTIDE PHOSPHODIESTERASE CBUA0032-RELATED"/>
    <property type="match status" value="1"/>
</dbReference>
<dbReference type="InterPro" id="IPR004843">
    <property type="entry name" value="Calcineurin-like_PHP"/>
</dbReference>
<sequence>MMNFAGTRRAVAYLSRNQPMAPSIKETARMKIIHITDTHLVPAGQTLHTLDPAARLKRVLDDVNQTHPDADLVVLTGDLTQDGNPAAYALLKSLLSELSMPVRLLLGNHDARDNFRAAFPDHPVDRHGFIQSMMPVPGSDDRLLFLDSNSASEIGGRYCEARAAWLRETLAACPESPLTVFIHHPPVAHGMAHFDNIGLHDSEVLMQILRAHPGGVRHIFFGHIHIPMTGTTRDGIGFTAGRGCTHQFRQEFRNPAPDWIAGVPNYAVITLTPELLSCHGVDTIDAQAIAPANVCAGP</sequence>
<evidence type="ECO:0000256" key="4">
    <source>
        <dbReference type="ARBA" id="ARBA00025742"/>
    </source>
</evidence>
<dbReference type="GO" id="GO:0046872">
    <property type="term" value="F:metal ion binding"/>
    <property type="evidence" value="ECO:0007669"/>
    <property type="project" value="UniProtKB-KW"/>
</dbReference>
<keyword evidence="3" id="KW-0408">Iron</keyword>
<gene>
    <name evidence="6" type="ORF">CVM52_03645</name>
</gene>
<dbReference type="GO" id="GO:0004112">
    <property type="term" value="F:cyclic-nucleotide phosphodiesterase activity"/>
    <property type="evidence" value="ECO:0007669"/>
    <property type="project" value="InterPro"/>
</dbReference>
<organism evidence="6 7">
    <name type="scientific">Pseudooceanicola lipolyticus</name>
    <dbReference type="NCBI Taxonomy" id="2029104"/>
    <lineage>
        <taxon>Bacteria</taxon>
        <taxon>Pseudomonadati</taxon>
        <taxon>Pseudomonadota</taxon>
        <taxon>Alphaproteobacteria</taxon>
        <taxon>Rhodobacterales</taxon>
        <taxon>Paracoccaceae</taxon>
        <taxon>Pseudooceanicola</taxon>
    </lineage>
</organism>
<dbReference type="InterPro" id="IPR050884">
    <property type="entry name" value="CNP_phosphodiesterase-III"/>
</dbReference>
<comment type="similarity">
    <text evidence="4">Belongs to the cyclic nucleotide phosphodiesterase class-III family.</text>
</comment>
<dbReference type="CDD" id="cd07402">
    <property type="entry name" value="MPP_GpdQ"/>
    <property type="match status" value="1"/>
</dbReference>
<name>A0A2M8J5M4_9RHOB</name>
<feature type="domain" description="Calcineurin-like phosphoesterase" evidence="5">
    <location>
        <begin position="30"/>
        <end position="227"/>
    </location>
</feature>
<keyword evidence="2" id="KW-0378">Hydrolase</keyword>
<dbReference type="InterPro" id="IPR026575">
    <property type="entry name" value="GpdQ/CpdA-like"/>
</dbReference>
<dbReference type="EMBL" id="PGTB01000005">
    <property type="protein sequence ID" value="PJE38055.1"/>
    <property type="molecule type" value="Genomic_DNA"/>
</dbReference>
<evidence type="ECO:0000256" key="1">
    <source>
        <dbReference type="ARBA" id="ARBA00022723"/>
    </source>
</evidence>
<evidence type="ECO:0000256" key="2">
    <source>
        <dbReference type="ARBA" id="ARBA00022801"/>
    </source>
</evidence>
<dbReference type="InterPro" id="IPR029052">
    <property type="entry name" value="Metallo-depent_PP-like"/>
</dbReference>
<comment type="caution">
    <text evidence="6">The sequence shown here is derived from an EMBL/GenBank/DDBJ whole genome shotgun (WGS) entry which is preliminary data.</text>
</comment>